<sequence length="128" mass="14641">MDDRLTKTRFINALVKEHEDIQANRKRLGKETFAGYLKIEVDVHPRRATCLLIIRGNIVGTYWMIHDTGLPTTPDGMRKAHHLAVDIVFKAVQRISAKTGEPASIEILPMSYYEPWYAAKAEPEKVEH</sequence>
<dbReference type="Proteomes" id="UP000194857">
    <property type="component" value="Unassembled WGS sequence"/>
</dbReference>
<protein>
    <submittedName>
        <fullName evidence="1">Uncharacterized protein</fullName>
    </submittedName>
</protein>
<proteinExistence type="predicted"/>
<comment type="caution">
    <text evidence="1">The sequence shown here is derived from an EMBL/GenBank/DDBJ whole genome shotgun (WGS) entry which is preliminary data.</text>
</comment>
<dbReference type="AlphaFoldDB" id="A0A241XSA4"/>
<evidence type="ECO:0000313" key="1">
    <source>
        <dbReference type="EMBL" id="OTI63225.1"/>
    </source>
</evidence>
<gene>
    <name evidence="1" type="ORF">CAZ10_10360</name>
</gene>
<evidence type="ECO:0000313" key="2">
    <source>
        <dbReference type="Proteomes" id="UP000194857"/>
    </source>
</evidence>
<accession>A0A241XSA4</accession>
<dbReference type="RefSeq" id="WP_065327469.1">
    <property type="nucleotide sequence ID" value="NZ_NFFZ01000004.1"/>
</dbReference>
<dbReference type="EMBL" id="NFFZ01000004">
    <property type="protein sequence ID" value="OTI63225.1"/>
    <property type="molecule type" value="Genomic_DNA"/>
</dbReference>
<name>A0A241XSA4_PSEAI</name>
<reference evidence="1 2" key="1">
    <citation type="submission" date="2017-05" db="EMBL/GenBank/DDBJ databases">
        <authorList>
            <person name="Song R."/>
            <person name="Chenine A.L."/>
            <person name="Ruprecht R.M."/>
        </authorList>
    </citation>
    <scope>NUCLEOTIDE SEQUENCE [LARGE SCALE GENOMIC DNA]</scope>
    <source>
        <strain evidence="1 2">S567_C10_BS</strain>
    </source>
</reference>
<organism evidence="1 2">
    <name type="scientific">Pseudomonas aeruginosa</name>
    <dbReference type="NCBI Taxonomy" id="287"/>
    <lineage>
        <taxon>Bacteria</taxon>
        <taxon>Pseudomonadati</taxon>
        <taxon>Pseudomonadota</taxon>
        <taxon>Gammaproteobacteria</taxon>
        <taxon>Pseudomonadales</taxon>
        <taxon>Pseudomonadaceae</taxon>
        <taxon>Pseudomonas</taxon>
    </lineage>
</organism>